<organism evidence="5 6">
    <name type="scientific">Desulfitobacterium hafniense (strain Y51)</name>
    <dbReference type="NCBI Taxonomy" id="138119"/>
    <lineage>
        <taxon>Bacteria</taxon>
        <taxon>Bacillati</taxon>
        <taxon>Bacillota</taxon>
        <taxon>Clostridia</taxon>
        <taxon>Eubacteriales</taxon>
        <taxon>Desulfitobacteriaceae</taxon>
        <taxon>Desulfitobacterium</taxon>
    </lineage>
</organism>
<accession>Q24ND0</accession>
<dbReference type="PANTHER" id="PTHR33154:SF18">
    <property type="entry name" value="ARSENICAL RESISTANCE OPERON REPRESSOR"/>
    <property type="match status" value="1"/>
</dbReference>
<keyword evidence="2" id="KW-0238">DNA-binding</keyword>
<feature type="domain" description="HTH arsR-type" evidence="4">
    <location>
        <begin position="1"/>
        <end position="90"/>
    </location>
</feature>
<dbReference type="STRING" id="138119.DSY4673"/>
<dbReference type="RefSeq" id="WP_011462029.1">
    <property type="nucleotide sequence ID" value="NC_007907.1"/>
</dbReference>
<dbReference type="InterPro" id="IPR001845">
    <property type="entry name" value="HTH_ArsR_DNA-bd_dom"/>
</dbReference>
<proteinExistence type="predicted"/>
<name>Q24ND0_DESHY</name>
<keyword evidence="6" id="KW-1185">Reference proteome</keyword>
<dbReference type="PROSITE" id="PS00846">
    <property type="entry name" value="HTH_ARSR_1"/>
    <property type="match status" value="1"/>
</dbReference>
<dbReference type="Gene3D" id="1.10.10.10">
    <property type="entry name" value="Winged helix-like DNA-binding domain superfamily/Winged helix DNA-binding domain"/>
    <property type="match status" value="1"/>
</dbReference>
<sequence length="112" mass="13173">MENIVDIMKALSDETRLRIINLLFIKDLCVCDIVETLEITQTKASRHLKYLKNAGLVEDRKKAQWVYYSAVRNTNNKFIDSLIHENIRSKEPYKSDLSNLEAWIIRKDIECD</sequence>
<dbReference type="PROSITE" id="PS50987">
    <property type="entry name" value="HTH_ARSR_2"/>
    <property type="match status" value="1"/>
</dbReference>
<keyword evidence="1" id="KW-0805">Transcription regulation</keyword>
<evidence type="ECO:0000313" key="5">
    <source>
        <dbReference type="EMBL" id="BAE86462.1"/>
    </source>
</evidence>
<dbReference type="PANTHER" id="PTHR33154">
    <property type="entry name" value="TRANSCRIPTIONAL REGULATOR, ARSR FAMILY"/>
    <property type="match status" value="1"/>
</dbReference>
<dbReference type="CDD" id="cd00090">
    <property type="entry name" value="HTH_ARSR"/>
    <property type="match status" value="1"/>
</dbReference>
<gene>
    <name evidence="5" type="ordered locus">DSY4673</name>
</gene>
<dbReference type="Proteomes" id="UP000001946">
    <property type="component" value="Chromosome"/>
</dbReference>
<reference evidence="5 6" key="1">
    <citation type="journal article" date="2006" name="J. Bacteriol.">
        <title>Complete genome sequence of the dehalorespiring bacterium Desulfitobacterium hafniense Y51 and comparison with Dehalococcoides ethenogenes 195.</title>
        <authorList>
            <person name="Nonaka H."/>
            <person name="Keresztes G."/>
            <person name="Shinoda Y."/>
            <person name="Ikenaga Y."/>
            <person name="Abe M."/>
            <person name="Naito K."/>
            <person name="Inatomi K."/>
            <person name="Furukawa K."/>
            <person name="Inui M."/>
            <person name="Yukawa H."/>
        </authorList>
    </citation>
    <scope>NUCLEOTIDE SEQUENCE [LARGE SCALE GENOMIC DNA]</scope>
    <source>
        <strain evidence="5 6">Y51</strain>
    </source>
</reference>
<dbReference type="InterPro" id="IPR036388">
    <property type="entry name" value="WH-like_DNA-bd_sf"/>
</dbReference>
<protein>
    <recommendedName>
        <fullName evidence="4">HTH arsR-type domain-containing protein</fullName>
    </recommendedName>
</protein>
<dbReference type="Pfam" id="PF01022">
    <property type="entry name" value="HTH_5"/>
    <property type="match status" value="1"/>
</dbReference>
<dbReference type="InterPro" id="IPR051081">
    <property type="entry name" value="HTH_MetalResp_TranReg"/>
</dbReference>
<dbReference type="KEGG" id="dsy:DSY4673"/>
<dbReference type="eggNOG" id="COG0640">
    <property type="taxonomic scope" value="Bacteria"/>
</dbReference>
<dbReference type="InterPro" id="IPR018334">
    <property type="entry name" value="ArsR_HTH"/>
</dbReference>
<dbReference type="EMBL" id="AP008230">
    <property type="protein sequence ID" value="BAE86462.1"/>
    <property type="molecule type" value="Genomic_DNA"/>
</dbReference>
<dbReference type="InterPro" id="IPR011991">
    <property type="entry name" value="ArsR-like_HTH"/>
</dbReference>
<evidence type="ECO:0000259" key="4">
    <source>
        <dbReference type="PROSITE" id="PS50987"/>
    </source>
</evidence>
<dbReference type="SMART" id="SM00418">
    <property type="entry name" value="HTH_ARSR"/>
    <property type="match status" value="1"/>
</dbReference>
<evidence type="ECO:0000256" key="1">
    <source>
        <dbReference type="ARBA" id="ARBA00023015"/>
    </source>
</evidence>
<evidence type="ECO:0000313" key="6">
    <source>
        <dbReference type="Proteomes" id="UP000001946"/>
    </source>
</evidence>
<dbReference type="HOGENOM" id="CLU_097806_3_1_9"/>
<dbReference type="AlphaFoldDB" id="Q24ND0"/>
<dbReference type="PRINTS" id="PR00778">
    <property type="entry name" value="HTHARSR"/>
</dbReference>
<evidence type="ECO:0000256" key="3">
    <source>
        <dbReference type="ARBA" id="ARBA00023163"/>
    </source>
</evidence>
<dbReference type="GO" id="GO:0003677">
    <property type="term" value="F:DNA binding"/>
    <property type="evidence" value="ECO:0007669"/>
    <property type="project" value="UniProtKB-KW"/>
</dbReference>
<dbReference type="GO" id="GO:0003700">
    <property type="term" value="F:DNA-binding transcription factor activity"/>
    <property type="evidence" value="ECO:0007669"/>
    <property type="project" value="InterPro"/>
</dbReference>
<dbReference type="NCBIfam" id="NF033788">
    <property type="entry name" value="HTH_metalloreg"/>
    <property type="match status" value="1"/>
</dbReference>
<dbReference type="SUPFAM" id="SSF46785">
    <property type="entry name" value="Winged helix' DNA-binding domain"/>
    <property type="match status" value="1"/>
</dbReference>
<evidence type="ECO:0000256" key="2">
    <source>
        <dbReference type="ARBA" id="ARBA00023125"/>
    </source>
</evidence>
<keyword evidence="3" id="KW-0804">Transcription</keyword>
<dbReference type="InterPro" id="IPR036390">
    <property type="entry name" value="WH_DNA-bd_sf"/>
</dbReference>